<organism evidence="4">
    <name type="scientific">Caulobacter sp. 73W</name>
    <dbReference type="NCBI Taxonomy" id="3161137"/>
    <lineage>
        <taxon>Bacteria</taxon>
        <taxon>Pseudomonadati</taxon>
        <taxon>Pseudomonadota</taxon>
        <taxon>Alphaproteobacteria</taxon>
        <taxon>Caulobacterales</taxon>
        <taxon>Caulobacteraceae</taxon>
        <taxon>Caulobacter</taxon>
    </lineage>
</organism>
<dbReference type="Pfam" id="PF20072">
    <property type="entry name" value="DUF6468"/>
    <property type="match status" value="1"/>
</dbReference>
<reference evidence="4" key="1">
    <citation type="submission" date="2024-06" db="EMBL/GenBank/DDBJ databases">
        <title>Caulobacter inopinatus, sp. nov.</title>
        <authorList>
            <person name="Donachie S.P."/>
        </authorList>
    </citation>
    <scope>NUCLEOTIDE SEQUENCE</scope>
    <source>
        <strain evidence="4">73W</strain>
    </source>
</reference>
<feature type="region of interest" description="Disordered" evidence="1">
    <location>
        <begin position="87"/>
        <end position="163"/>
    </location>
</feature>
<keyword evidence="2" id="KW-0472">Membrane</keyword>
<proteinExistence type="predicted"/>
<feature type="domain" description="DUF6468" evidence="3">
    <location>
        <begin position="33"/>
        <end position="93"/>
    </location>
</feature>
<name>A0AB39KQZ1_9CAUL</name>
<feature type="transmembrane region" description="Helical" evidence="2">
    <location>
        <begin position="6"/>
        <end position="24"/>
    </location>
</feature>
<feature type="compositionally biased region" description="Low complexity" evidence="1">
    <location>
        <begin position="112"/>
        <end position="123"/>
    </location>
</feature>
<gene>
    <name evidence="4" type="ORF">ABOZ73_14895</name>
</gene>
<evidence type="ECO:0000256" key="1">
    <source>
        <dbReference type="SAM" id="MobiDB-lite"/>
    </source>
</evidence>
<dbReference type="AlphaFoldDB" id="A0AB39KQZ1"/>
<dbReference type="EMBL" id="CP158375">
    <property type="protein sequence ID" value="XDO96069.1"/>
    <property type="molecule type" value="Genomic_DNA"/>
</dbReference>
<evidence type="ECO:0000259" key="3">
    <source>
        <dbReference type="Pfam" id="PF20072"/>
    </source>
</evidence>
<feature type="compositionally biased region" description="Gly residues" evidence="1">
    <location>
        <begin position="151"/>
        <end position="163"/>
    </location>
</feature>
<keyword evidence="2" id="KW-1133">Transmembrane helix</keyword>
<keyword evidence="2" id="KW-0812">Transmembrane</keyword>
<evidence type="ECO:0000256" key="2">
    <source>
        <dbReference type="SAM" id="Phobius"/>
    </source>
</evidence>
<dbReference type="RefSeq" id="WP_369058924.1">
    <property type="nucleotide sequence ID" value="NZ_CP158375.1"/>
</dbReference>
<evidence type="ECO:0000313" key="4">
    <source>
        <dbReference type="EMBL" id="XDO96069.1"/>
    </source>
</evidence>
<sequence>MTLAGVALQILFAVLLIVALVFGMRLERRLKALKESHEGFAKAVVDLDAAAQRAEQGLADLRAATDEAAEQLADRIDKARALTAKLDKSMAQATRGESARVASNRPPPGPPMTRARAAFAAVDRPPPAPPVETPRSRPRGDDDDLFDPPAGSGGFGVRPGGRR</sequence>
<protein>
    <submittedName>
        <fullName evidence="4">DUF6468 domain-containing protein</fullName>
    </submittedName>
</protein>
<accession>A0AB39KQZ1</accession>
<dbReference type="InterPro" id="IPR045531">
    <property type="entry name" value="DUF6468"/>
</dbReference>